<evidence type="ECO:0000259" key="2">
    <source>
        <dbReference type="Pfam" id="PF00156"/>
    </source>
</evidence>
<dbReference type="Pfam" id="PF18912">
    <property type="entry name" value="DZR_2"/>
    <property type="match status" value="1"/>
</dbReference>
<dbReference type="InterPro" id="IPR000836">
    <property type="entry name" value="PRTase_dom"/>
</dbReference>
<name>A0ABS2GJA0_9FIRM</name>
<feature type="domain" description="Double zinc ribbon" evidence="3">
    <location>
        <begin position="6"/>
        <end position="40"/>
    </location>
</feature>
<reference evidence="4 5" key="1">
    <citation type="journal article" date="2021" name="Sci. Rep.">
        <title>The distribution of antibiotic resistance genes in chicken gut microbiota commensals.</title>
        <authorList>
            <person name="Juricova H."/>
            <person name="Matiasovicova J."/>
            <person name="Kubasova T."/>
            <person name="Cejkova D."/>
            <person name="Rychlik I."/>
        </authorList>
    </citation>
    <scope>NUCLEOTIDE SEQUENCE [LARGE SCALE GENOMIC DNA]</scope>
    <source>
        <strain evidence="4 5">An537</strain>
    </source>
</reference>
<comment type="caution">
    <text evidence="4">The sequence shown here is derived from an EMBL/GenBank/DDBJ whole genome shotgun (WGS) entry which is preliminary data.</text>
</comment>
<evidence type="ECO:0000313" key="4">
    <source>
        <dbReference type="EMBL" id="MBM6913362.1"/>
    </source>
</evidence>
<comment type="similarity">
    <text evidence="1">Belongs to the ComF/GntX family.</text>
</comment>
<dbReference type="PANTHER" id="PTHR47505:SF1">
    <property type="entry name" value="DNA UTILIZATION PROTEIN YHGH"/>
    <property type="match status" value="1"/>
</dbReference>
<evidence type="ECO:0000313" key="5">
    <source>
        <dbReference type="Proteomes" id="UP000707138"/>
    </source>
</evidence>
<gene>
    <name evidence="4" type="ORF">H6A01_08525</name>
</gene>
<feature type="domain" description="Phosphoribosyltransferase" evidence="2">
    <location>
        <begin position="159"/>
        <end position="222"/>
    </location>
</feature>
<dbReference type="InterPro" id="IPR051910">
    <property type="entry name" value="ComF/GntX_DNA_util-trans"/>
</dbReference>
<accession>A0ABS2GJA0</accession>
<dbReference type="InterPro" id="IPR044005">
    <property type="entry name" value="DZR_2"/>
</dbReference>
<dbReference type="Gene3D" id="3.40.50.2020">
    <property type="match status" value="1"/>
</dbReference>
<dbReference type="CDD" id="cd06223">
    <property type="entry name" value="PRTases_typeI"/>
    <property type="match status" value="1"/>
</dbReference>
<dbReference type="InterPro" id="IPR029057">
    <property type="entry name" value="PRTase-like"/>
</dbReference>
<evidence type="ECO:0000256" key="1">
    <source>
        <dbReference type="ARBA" id="ARBA00008007"/>
    </source>
</evidence>
<dbReference type="Pfam" id="PF00156">
    <property type="entry name" value="Pribosyltran"/>
    <property type="match status" value="1"/>
</dbReference>
<keyword evidence="5" id="KW-1185">Reference proteome</keyword>
<evidence type="ECO:0000259" key="3">
    <source>
        <dbReference type="Pfam" id="PF18912"/>
    </source>
</evidence>
<dbReference type="PANTHER" id="PTHR47505">
    <property type="entry name" value="DNA UTILIZATION PROTEIN YHGH"/>
    <property type="match status" value="1"/>
</dbReference>
<dbReference type="SUPFAM" id="SSF53271">
    <property type="entry name" value="PRTase-like"/>
    <property type="match status" value="1"/>
</dbReference>
<dbReference type="Proteomes" id="UP000707138">
    <property type="component" value="Unassembled WGS sequence"/>
</dbReference>
<sequence length="224" mass="25649">MIDWLFDFLYPPRCPGCGQAVHASGEWCRDCYEAVAEIREITGCPGRFVQHVWTLSHYDKGMKQLLHDVKFNKKKERSRGAAPFLHSFYYATATWQWLPDYVIPIPVSEKKRELRGYNQVDILFKPYMSRFRQRDLGKWHWLEALVKVDSTRPMWGLTKRERQLNTKGAFLPIAAVKRSHILNGKSVLLLDDIYTTGATVSEAAEVLAAMGADSVNVLTLASGR</sequence>
<proteinExistence type="inferred from homology"/>
<protein>
    <submittedName>
        <fullName evidence="4">ComF family protein</fullName>
    </submittedName>
</protein>
<dbReference type="RefSeq" id="WP_205088292.1">
    <property type="nucleotide sequence ID" value="NZ_JACJLA010000018.1"/>
</dbReference>
<dbReference type="EMBL" id="JACJLA010000018">
    <property type="protein sequence ID" value="MBM6913362.1"/>
    <property type="molecule type" value="Genomic_DNA"/>
</dbReference>
<organism evidence="4 5">
    <name type="scientific">Veillonella magna</name>
    <dbReference type="NCBI Taxonomy" id="464322"/>
    <lineage>
        <taxon>Bacteria</taxon>
        <taxon>Bacillati</taxon>
        <taxon>Bacillota</taxon>
        <taxon>Negativicutes</taxon>
        <taxon>Veillonellales</taxon>
        <taxon>Veillonellaceae</taxon>
        <taxon>Veillonella</taxon>
    </lineage>
</organism>